<dbReference type="SMART" id="SM00028">
    <property type="entry name" value="TPR"/>
    <property type="match status" value="4"/>
</dbReference>
<dbReference type="EMBL" id="FUYV01000006">
    <property type="protein sequence ID" value="SKB86062.1"/>
    <property type="molecule type" value="Genomic_DNA"/>
</dbReference>
<dbReference type="SUPFAM" id="SSF48452">
    <property type="entry name" value="TPR-like"/>
    <property type="match status" value="1"/>
</dbReference>
<feature type="signal peptide" evidence="1">
    <location>
        <begin position="1"/>
        <end position="20"/>
    </location>
</feature>
<sequence>MKRTTIKLFAFLALTAVVFAGCSSLEKMRRNAGDISYTVTPEVLEAHGGQVNANIRVRIPAGYFDRRATLEATPVLVYEGGETAFPSYTIQGDRAEGNHQVISRANGGQVSYEQSVPYNENMRVSDLVVRIRATRGNNEVVFEPYKIAEGVISTSAMVEAKGIKSTVGADQFQRIIPITKTAEILYLIHQANIRNTELTKDEVKAINDFIVQVRDTENKEFRGVDISSYASPDGPIDLNTRLASQRENSAKSHLSRQFTRARIAEANDADFFDLRTTPEDWEGFKQLVERSNIQDKELILRVLSMHTDPEVREREIKNMSSTFEVLADEILPQLRRSRLSVNVEEIGKSDEEISDLASSNPSALNVEEILYAATLTDNVDEQLAIYQAAASQFANDWRTHNNVGYALYKKDDLSGAKVAFERANSTQANQPEVMNNLGAVALREGDIAKAEEYFGAAAGAGSALDNNLGVVALKKGLYDEAVRYFGNSVSNNAALAKILAGNYDAALSTLNANTEEVGLKYYLKAIVAVRTNDTDMMFDSLRKATDLDAKYKQYAATDMEFARFFADATFRSIVQ</sequence>
<dbReference type="InterPro" id="IPR019734">
    <property type="entry name" value="TPR_rpt"/>
</dbReference>
<name>A0A1T5EQ05_9BACT</name>
<evidence type="ECO:0000313" key="2">
    <source>
        <dbReference type="EMBL" id="SKB86062.1"/>
    </source>
</evidence>
<dbReference type="PROSITE" id="PS51257">
    <property type="entry name" value="PROKAR_LIPOPROTEIN"/>
    <property type="match status" value="1"/>
</dbReference>
<evidence type="ECO:0000313" key="3">
    <source>
        <dbReference type="Proteomes" id="UP000191055"/>
    </source>
</evidence>
<gene>
    <name evidence="2" type="ORF">SAMN03080601_01358</name>
</gene>
<dbReference type="OrthoDB" id="1465834at2"/>
<dbReference type="InterPro" id="IPR011990">
    <property type="entry name" value="TPR-like_helical_dom_sf"/>
</dbReference>
<dbReference type="RefSeq" id="WP_079557136.1">
    <property type="nucleotide sequence ID" value="NZ_CP021904.1"/>
</dbReference>
<accession>A0A1T5EQ05</accession>
<protein>
    <submittedName>
        <fullName evidence="2">Flp pilus assembly protein TadD, contains TPR repeats</fullName>
    </submittedName>
</protein>
<feature type="chain" id="PRO_5012685061" evidence="1">
    <location>
        <begin position="21"/>
        <end position="575"/>
    </location>
</feature>
<keyword evidence="3" id="KW-1185">Reference proteome</keyword>
<proteinExistence type="predicted"/>
<dbReference type="NCBIfam" id="NF047558">
    <property type="entry name" value="TPR_END_plus"/>
    <property type="match status" value="1"/>
</dbReference>
<dbReference type="Proteomes" id="UP000191055">
    <property type="component" value="Unassembled WGS sequence"/>
</dbReference>
<reference evidence="3" key="1">
    <citation type="submission" date="2017-02" db="EMBL/GenBank/DDBJ databases">
        <authorList>
            <person name="Varghese N."/>
            <person name="Submissions S."/>
        </authorList>
    </citation>
    <scope>NUCLEOTIDE SEQUENCE [LARGE SCALE GENOMIC DNA]</scope>
    <source>
        <strain evidence="3">DSM 24412</strain>
    </source>
</reference>
<dbReference type="STRING" id="889453.SAMN03080601_01358"/>
<dbReference type="KEGG" id="asx:CDL62_02320"/>
<keyword evidence="1" id="KW-0732">Signal</keyword>
<dbReference type="AlphaFoldDB" id="A0A1T5EQ05"/>
<organism evidence="2 3">
    <name type="scientific">Alkalitalea saponilacus</name>
    <dbReference type="NCBI Taxonomy" id="889453"/>
    <lineage>
        <taxon>Bacteria</taxon>
        <taxon>Pseudomonadati</taxon>
        <taxon>Bacteroidota</taxon>
        <taxon>Bacteroidia</taxon>
        <taxon>Marinilabiliales</taxon>
        <taxon>Marinilabiliaceae</taxon>
        <taxon>Alkalitalea</taxon>
    </lineage>
</organism>
<evidence type="ECO:0000256" key="1">
    <source>
        <dbReference type="SAM" id="SignalP"/>
    </source>
</evidence>
<dbReference type="Gene3D" id="1.25.40.10">
    <property type="entry name" value="Tetratricopeptide repeat domain"/>
    <property type="match status" value="1"/>
</dbReference>